<dbReference type="PANTHER" id="PTHR31001:SF40">
    <property type="entry name" value="ZN(II)2CYS6 TRANSCRIPTION FACTOR (EUROFUNG)"/>
    <property type="match status" value="1"/>
</dbReference>
<dbReference type="GeneID" id="70125695"/>
<organism evidence="6 7">
    <name type="scientific">Truncatella angustata</name>
    <dbReference type="NCBI Taxonomy" id="152316"/>
    <lineage>
        <taxon>Eukaryota</taxon>
        <taxon>Fungi</taxon>
        <taxon>Dikarya</taxon>
        <taxon>Ascomycota</taxon>
        <taxon>Pezizomycotina</taxon>
        <taxon>Sordariomycetes</taxon>
        <taxon>Xylariomycetidae</taxon>
        <taxon>Amphisphaeriales</taxon>
        <taxon>Sporocadaceae</taxon>
        <taxon>Truncatella</taxon>
    </lineage>
</organism>
<proteinExistence type="predicted"/>
<evidence type="ECO:0000256" key="4">
    <source>
        <dbReference type="SAM" id="MobiDB-lite"/>
    </source>
</evidence>
<dbReference type="InterPro" id="IPR050613">
    <property type="entry name" value="Sec_Metabolite_Reg"/>
</dbReference>
<keyword evidence="3" id="KW-0539">Nucleus</keyword>
<dbReference type="PANTHER" id="PTHR31001">
    <property type="entry name" value="UNCHARACTERIZED TRANSCRIPTIONAL REGULATORY PROTEIN"/>
    <property type="match status" value="1"/>
</dbReference>
<comment type="caution">
    <text evidence="6">The sequence shown here is derived from an EMBL/GenBank/DDBJ whole genome shotgun (WGS) entry which is preliminary data.</text>
</comment>
<dbReference type="Pfam" id="PF00172">
    <property type="entry name" value="Zn_clus"/>
    <property type="match status" value="1"/>
</dbReference>
<dbReference type="OrthoDB" id="6612291at2759"/>
<dbReference type="GO" id="GO:0008270">
    <property type="term" value="F:zinc ion binding"/>
    <property type="evidence" value="ECO:0007669"/>
    <property type="project" value="InterPro"/>
</dbReference>
<dbReference type="CDD" id="cd12148">
    <property type="entry name" value="fungal_TF_MHR"/>
    <property type="match status" value="1"/>
</dbReference>
<dbReference type="Pfam" id="PF04082">
    <property type="entry name" value="Fungal_trans"/>
    <property type="match status" value="1"/>
</dbReference>
<dbReference type="Proteomes" id="UP000758603">
    <property type="component" value="Unassembled WGS sequence"/>
</dbReference>
<comment type="subcellular location">
    <subcellularLocation>
        <location evidence="1">Nucleus</location>
    </subcellularLocation>
</comment>
<name>A0A9P8UC34_9PEZI</name>
<keyword evidence="7" id="KW-1185">Reference proteome</keyword>
<keyword evidence="2" id="KW-0479">Metal-binding</keyword>
<dbReference type="GO" id="GO:0003677">
    <property type="term" value="F:DNA binding"/>
    <property type="evidence" value="ECO:0007669"/>
    <property type="project" value="InterPro"/>
</dbReference>
<dbReference type="RefSeq" id="XP_045953406.1">
    <property type="nucleotide sequence ID" value="XM_046096803.1"/>
</dbReference>
<gene>
    <name evidence="6" type="ORF">BKA67DRAFT_418697</name>
</gene>
<evidence type="ECO:0000256" key="3">
    <source>
        <dbReference type="ARBA" id="ARBA00023242"/>
    </source>
</evidence>
<dbReference type="CDD" id="cd00067">
    <property type="entry name" value="GAL4"/>
    <property type="match status" value="1"/>
</dbReference>
<evidence type="ECO:0000313" key="7">
    <source>
        <dbReference type="Proteomes" id="UP000758603"/>
    </source>
</evidence>
<dbReference type="GO" id="GO:0005634">
    <property type="term" value="C:nucleus"/>
    <property type="evidence" value="ECO:0007669"/>
    <property type="project" value="UniProtKB-SubCell"/>
</dbReference>
<dbReference type="EMBL" id="JAGPXC010000009">
    <property type="protein sequence ID" value="KAH6646892.1"/>
    <property type="molecule type" value="Genomic_DNA"/>
</dbReference>
<feature type="region of interest" description="Disordered" evidence="4">
    <location>
        <begin position="70"/>
        <end position="105"/>
    </location>
</feature>
<dbReference type="SMART" id="SM00066">
    <property type="entry name" value="GAL4"/>
    <property type="match status" value="1"/>
</dbReference>
<dbReference type="SUPFAM" id="SSF57701">
    <property type="entry name" value="Zn2/Cys6 DNA-binding domain"/>
    <property type="match status" value="1"/>
</dbReference>
<dbReference type="GO" id="GO:0006351">
    <property type="term" value="P:DNA-templated transcription"/>
    <property type="evidence" value="ECO:0007669"/>
    <property type="project" value="InterPro"/>
</dbReference>
<dbReference type="PROSITE" id="PS50048">
    <property type="entry name" value="ZN2_CY6_FUNGAL_2"/>
    <property type="match status" value="1"/>
</dbReference>
<sequence>MSTASTPVLRRLNGRLQACDPCRSRKVACDHTRPVCLRCRKRKQDRLCIYTVSSTTVEATAQNLASAPLTSTSIDGQDTSIAKNGPNLPSPSTDRSPFTNSPVSTRNHVSRASGYLGYTSYCTVIEETLSILNGHPEDVPPSPCIDDCPVHVSPKTLTLAVTILRHVPSVEDGERLFRKDSTLYDQWLRLIAWRFLISLYSEWGSYLGHNRSVPRLEEMARKICINTTKAVNKVDGPAWLDQFSGPDLRWESIGLIFNYFDLVDNPGMPETLDGRIPQSKYAPTTQEAIILCHELAQEFSDGNPFIVYLSFRKTILESLISGDASRQTWRYLADTVACLTFLGMHAEAPDENYQPTLYSEVSRRILLPIFTVDKVQLAFTGRPPLLFRKFITTPMPLDLEDEFLFLDQESLLEKVRTTIDEKGWDKGGGSHSSTYTRARYMMAEIREQIAEIALGNEYCATVDDLLQIKERQTAAESEFPRVLLWCQEDIMNYDVTPNTLFSRLLLKLDALQNDFFLYRLLIRKGRPDEGSLLATSFEMVTLVLNLWTHMDRFTRMRPDFEWLVIGYGASPGGILCKCLLKAKSSQIHPNEPAITRSTVIQKLSLLVGFLDWVNPAAPNSELCKDAMSVIQRVLDQALNNPLGESSPFQDGIDWDFSGQLDWNFDLMDTFDWMRSD</sequence>
<evidence type="ECO:0000259" key="5">
    <source>
        <dbReference type="PROSITE" id="PS50048"/>
    </source>
</evidence>
<evidence type="ECO:0000256" key="2">
    <source>
        <dbReference type="ARBA" id="ARBA00022723"/>
    </source>
</evidence>
<evidence type="ECO:0000313" key="6">
    <source>
        <dbReference type="EMBL" id="KAH6646892.1"/>
    </source>
</evidence>
<dbReference type="InterPro" id="IPR001138">
    <property type="entry name" value="Zn2Cys6_DnaBD"/>
</dbReference>
<dbReference type="InterPro" id="IPR007219">
    <property type="entry name" value="XnlR_reg_dom"/>
</dbReference>
<feature type="domain" description="Zn(2)-C6 fungal-type" evidence="5">
    <location>
        <begin position="18"/>
        <end position="50"/>
    </location>
</feature>
<protein>
    <recommendedName>
        <fullName evidence="5">Zn(2)-C6 fungal-type domain-containing protein</fullName>
    </recommendedName>
</protein>
<accession>A0A9P8UC34</accession>
<evidence type="ECO:0000256" key="1">
    <source>
        <dbReference type="ARBA" id="ARBA00004123"/>
    </source>
</evidence>
<dbReference type="Gene3D" id="4.10.240.10">
    <property type="entry name" value="Zn(2)-C6 fungal-type DNA-binding domain"/>
    <property type="match status" value="1"/>
</dbReference>
<feature type="compositionally biased region" description="Polar residues" evidence="4">
    <location>
        <begin position="90"/>
        <end position="105"/>
    </location>
</feature>
<dbReference type="InterPro" id="IPR036864">
    <property type="entry name" value="Zn2-C6_fun-type_DNA-bd_sf"/>
</dbReference>
<feature type="compositionally biased region" description="Polar residues" evidence="4">
    <location>
        <begin position="70"/>
        <end position="82"/>
    </location>
</feature>
<dbReference type="PROSITE" id="PS00463">
    <property type="entry name" value="ZN2_CY6_FUNGAL_1"/>
    <property type="match status" value="1"/>
</dbReference>
<reference evidence="6" key="1">
    <citation type="journal article" date="2021" name="Nat. Commun.">
        <title>Genetic determinants of endophytism in the Arabidopsis root mycobiome.</title>
        <authorList>
            <person name="Mesny F."/>
            <person name="Miyauchi S."/>
            <person name="Thiergart T."/>
            <person name="Pickel B."/>
            <person name="Atanasova L."/>
            <person name="Karlsson M."/>
            <person name="Huettel B."/>
            <person name="Barry K.W."/>
            <person name="Haridas S."/>
            <person name="Chen C."/>
            <person name="Bauer D."/>
            <person name="Andreopoulos W."/>
            <person name="Pangilinan J."/>
            <person name="LaButti K."/>
            <person name="Riley R."/>
            <person name="Lipzen A."/>
            <person name="Clum A."/>
            <person name="Drula E."/>
            <person name="Henrissat B."/>
            <person name="Kohler A."/>
            <person name="Grigoriev I.V."/>
            <person name="Martin F.M."/>
            <person name="Hacquard S."/>
        </authorList>
    </citation>
    <scope>NUCLEOTIDE SEQUENCE</scope>
    <source>
        <strain evidence="6">MPI-SDFR-AT-0073</strain>
    </source>
</reference>
<dbReference type="GO" id="GO:0000981">
    <property type="term" value="F:DNA-binding transcription factor activity, RNA polymerase II-specific"/>
    <property type="evidence" value="ECO:0007669"/>
    <property type="project" value="InterPro"/>
</dbReference>
<dbReference type="AlphaFoldDB" id="A0A9P8UC34"/>